<dbReference type="InParanoid" id="D2VNE1"/>
<feature type="compositionally biased region" description="Polar residues" evidence="1">
    <location>
        <begin position="78"/>
        <end position="91"/>
    </location>
</feature>
<organism evidence="3">
    <name type="scientific">Naegleria gruberi</name>
    <name type="common">Amoeba</name>
    <dbReference type="NCBI Taxonomy" id="5762"/>
    <lineage>
        <taxon>Eukaryota</taxon>
        <taxon>Discoba</taxon>
        <taxon>Heterolobosea</taxon>
        <taxon>Tetramitia</taxon>
        <taxon>Eutetramitia</taxon>
        <taxon>Vahlkampfiidae</taxon>
        <taxon>Naegleria</taxon>
    </lineage>
</organism>
<dbReference type="AlphaFoldDB" id="D2VNE1"/>
<evidence type="ECO:0000313" key="3">
    <source>
        <dbReference type="Proteomes" id="UP000006671"/>
    </source>
</evidence>
<accession>D2VNE1</accession>
<dbReference type="KEGG" id="ngr:NAEGRDRAFT_70463"/>
<gene>
    <name evidence="2" type="ORF">NAEGRDRAFT_70463</name>
</gene>
<feature type="compositionally biased region" description="Polar residues" evidence="1">
    <location>
        <begin position="55"/>
        <end position="64"/>
    </location>
</feature>
<feature type="compositionally biased region" description="Basic and acidic residues" evidence="1">
    <location>
        <begin position="251"/>
        <end position="267"/>
    </location>
</feature>
<dbReference type="Proteomes" id="UP000006671">
    <property type="component" value="Unassembled WGS sequence"/>
</dbReference>
<protein>
    <submittedName>
        <fullName evidence="2">Predicted protein</fullName>
    </submittedName>
</protein>
<dbReference type="EMBL" id="GG738884">
    <property type="protein sequence ID" value="EFC41721.1"/>
    <property type="molecule type" value="Genomic_DNA"/>
</dbReference>
<dbReference type="RefSeq" id="XP_002674465.1">
    <property type="nucleotide sequence ID" value="XM_002674419.1"/>
</dbReference>
<reference evidence="2 3" key="1">
    <citation type="journal article" date="2010" name="Cell">
        <title>The genome of Naegleria gruberi illuminates early eukaryotic versatility.</title>
        <authorList>
            <person name="Fritz-Laylin L.K."/>
            <person name="Prochnik S.E."/>
            <person name="Ginger M.L."/>
            <person name="Dacks J.B."/>
            <person name="Carpenter M.L."/>
            <person name="Field M.C."/>
            <person name="Kuo A."/>
            <person name="Paredez A."/>
            <person name="Chapman J."/>
            <person name="Pham J."/>
            <person name="Shu S."/>
            <person name="Neupane R."/>
            <person name="Cipriano M."/>
            <person name="Mancuso J."/>
            <person name="Tu H."/>
            <person name="Salamov A."/>
            <person name="Lindquist E."/>
            <person name="Shapiro H."/>
            <person name="Lucas S."/>
            <person name="Grigoriev I.V."/>
            <person name="Cande W.Z."/>
            <person name="Fulton C."/>
            <person name="Rokhsar D.S."/>
            <person name="Dawson S.C."/>
        </authorList>
    </citation>
    <scope>NUCLEOTIDE SEQUENCE [LARGE SCALE GENOMIC DNA]</scope>
    <source>
        <strain evidence="2 3">NEG-M</strain>
    </source>
</reference>
<sequence>MNSNQEIINFIQSNSGDTKDVLILKVGQRFGISIAEAKDALDLVVESRRVNSTTSAPSSQTFVYQKQGGNGFSGYRNEGSQVNRPSSSVGGNRNGGKNEKAADRYQLEKQLIKMKLERESKKLRKEGITNFLESKKTNLVSFDKCVNEHIDPETFKSLTILAKKDRTYVLYYLYVGLDLERITVLMNEHGSDSKKVKKIVDKLSKENHPIWVKYSQKHAIYKAYSEKVEEICTKKDPSFLEKLLSVFRSDKTDDNSSQKSSKNDKSNKASSNTTSSAAKDKNIDLSKLNNENDLIGKSGIFRYDQKNDLYVLKTTGDYKGKDKVCLRDTNKAKFEQLLNGKPLPAKIIGKIDWVQLGNNLVVGARCSAKQ</sequence>
<dbReference type="GeneID" id="8855064"/>
<evidence type="ECO:0000256" key="1">
    <source>
        <dbReference type="SAM" id="MobiDB-lite"/>
    </source>
</evidence>
<feature type="compositionally biased region" description="Low complexity" evidence="1">
    <location>
        <begin position="268"/>
        <end position="277"/>
    </location>
</feature>
<evidence type="ECO:0000313" key="2">
    <source>
        <dbReference type="EMBL" id="EFC41721.1"/>
    </source>
</evidence>
<proteinExistence type="predicted"/>
<dbReference type="VEuPathDB" id="AmoebaDB:NAEGRDRAFT_70463"/>
<name>D2VNE1_NAEGR</name>
<feature type="region of interest" description="Disordered" evidence="1">
    <location>
        <begin position="251"/>
        <end position="278"/>
    </location>
</feature>
<keyword evidence="3" id="KW-1185">Reference proteome</keyword>
<feature type="region of interest" description="Disordered" evidence="1">
    <location>
        <begin position="55"/>
        <end position="100"/>
    </location>
</feature>